<dbReference type="PANTHER" id="PTHR34377:SF10">
    <property type="entry name" value="BIFUNCTIONAL INHIBITOR_PLANT LIPID TRANSFER PROTEIN_SEED STORAGE HELICAL DOMAIN-CONTAINING PROTEIN"/>
    <property type="match status" value="1"/>
</dbReference>
<dbReference type="PANTHER" id="PTHR34377">
    <property type="entry name" value="TETRATRICOPEPTIDE REPEAT (TPR)-LIKE SUPERFAMILY PROTEIN"/>
    <property type="match status" value="1"/>
</dbReference>
<feature type="signal peptide" evidence="2">
    <location>
        <begin position="1"/>
        <end position="25"/>
    </location>
</feature>
<feature type="compositionally biased region" description="Acidic residues" evidence="1">
    <location>
        <begin position="103"/>
        <end position="115"/>
    </location>
</feature>
<feature type="compositionally biased region" description="Low complexity" evidence="1">
    <location>
        <begin position="67"/>
        <end position="78"/>
    </location>
</feature>
<sequence length="252" mass="27862">MKATVILILLSCLALLLRNLSISTATIPSLPRPSPTRPLCVSQLALANYACASVITSLTFTDPPMPTATSTTTTIPQPSEILYHLSATEDDGRDVDPITGREGDEEALGVNDDGDEQQKQHHHRHRSSFSSRYEHDHNGGGRRDRHKHRRGRHRNGHRSSHHDHGKRRGDENEDNDNDDDDGGGGSGVEGDQRTASPAEANCCKWVGAVDNECVCELLFRLPTFLARPIHEYTIIVSEWCKITYTCGGRPRP</sequence>
<feature type="chain" id="PRO_5043573024" description="Bifunctional inhibitor/plant lipid transfer protein/seed storage helical domain-containing protein" evidence="2">
    <location>
        <begin position="26"/>
        <end position="252"/>
    </location>
</feature>
<organism evidence="3 4">
    <name type="scientific">Linum trigynum</name>
    <dbReference type="NCBI Taxonomy" id="586398"/>
    <lineage>
        <taxon>Eukaryota</taxon>
        <taxon>Viridiplantae</taxon>
        <taxon>Streptophyta</taxon>
        <taxon>Embryophyta</taxon>
        <taxon>Tracheophyta</taxon>
        <taxon>Spermatophyta</taxon>
        <taxon>Magnoliopsida</taxon>
        <taxon>eudicotyledons</taxon>
        <taxon>Gunneridae</taxon>
        <taxon>Pentapetalae</taxon>
        <taxon>rosids</taxon>
        <taxon>fabids</taxon>
        <taxon>Malpighiales</taxon>
        <taxon>Linaceae</taxon>
        <taxon>Linum</taxon>
    </lineage>
</organism>
<evidence type="ECO:0000313" key="4">
    <source>
        <dbReference type="Proteomes" id="UP001497516"/>
    </source>
</evidence>
<dbReference type="EMBL" id="OZ034814">
    <property type="protein sequence ID" value="CAL1362027.1"/>
    <property type="molecule type" value="Genomic_DNA"/>
</dbReference>
<reference evidence="3 4" key="1">
    <citation type="submission" date="2024-04" db="EMBL/GenBank/DDBJ databases">
        <authorList>
            <person name="Fracassetti M."/>
        </authorList>
    </citation>
    <scope>NUCLEOTIDE SEQUENCE [LARGE SCALE GENOMIC DNA]</scope>
</reference>
<accession>A0AAV2CZE7</accession>
<evidence type="ECO:0008006" key="5">
    <source>
        <dbReference type="Google" id="ProtNLM"/>
    </source>
</evidence>
<feature type="region of interest" description="Disordered" evidence="1">
    <location>
        <begin position="86"/>
        <end position="196"/>
    </location>
</feature>
<feature type="compositionally biased region" description="Acidic residues" evidence="1">
    <location>
        <begin position="171"/>
        <end position="182"/>
    </location>
</feature>
<feature type="compositionally biased region" description="Basic and acidic residues" evidence="1">
    <location>
        <begin position="132"/>
        <end position="142"/>
    </location>
</feature>
<protein>
    <recommendedName>
        <fullName evidence="5">Bifunctional inhibitor/plant lipid transfer protein/seed storage helical domain-containing protein</fullName>
    </recommendedName>
</protein>
<keyword evidence="2" id="KW-0732">Signal</keyword>
<evidence type="ECO:0000313" key="3">
    <source>
        <dbReference type="EMBL" id="CAL1362027.1"/>
    </source>
</evidence>
<name>A0AAV2CZE7_9ROSI</name>
<gene>
    <name evidence="3" type="ORF">LTRI10_LOCUS9269</name>
</gene>
<feature type="compositionally biased region" description="Basic residues" evidence="1">
    <location>
        <begin position="143"/>
        <end position="167"/>
    </location>
</feature>
<evidence type="ECO:0000256" key="2">
    <source>
        <dbReference type="SAM" id="SignalP"/>
    </source>
</evidence>
<dbReference type="Proteomes" id="UP001497516">
    <property type="component" value="Chromosome 10"/>
</dbReference>
<proteinExistence type="predicted"/>
<keyword evidence="4" id="KW-1185">Reference proteome</keyword>
<evidence type="ECO:0000256" key="1">
    <source>
        <dbReference type="SAM" id="MobiDB-lite"/>
    </source>
</evidence>
<feature type="region of interest" description="Disordered" evidence="1">
    <location>
        <begin position="60"/>
        <end position="79"/>
    </location>
</feature>
<dbReference type="AlphaFoldDB" id="A0AAV2CZE7"/>